<accession>A0A9R0YJ53</accession>
<dbReference type="GO" id="GO:0003676">
    <property type="term" value="F:nucleic acid binding"/>
    <property type="evidence" value="ECO:0007669"/>
    <property type="project" value="InterPro"/>
</dbReference>
<sequence length="105" mass="11584">MEGMALSVEHTTLPVVVQSGSTTALSVLTSNELDRSANEHLILEIKDLMVGREFIPMKISRDQNRVADRLANHGRIDRSTACWLRIGHPCIAELLSADCNSTLLE</sequence>
<dbReference type="AlphaFoldDB" id="A0A9R0YJ53"/>
<evidence type="ECO:0000313" key="2">
    <source>
        <dbReference type="EMBL" id="VAI55472.1"/>
    </source>
</evidence>
<organism evidence="2 3">
    <name type="scientific">Triticum turgidum subsp. durum</name>
    <name type="common">Durum wheat</name>
    <name type="synonym">Triticum durum</name>
    <dbReference type="NCBI Taxonomy" id="4567"/>
    <lineage>
        <taxon>Eukaryota</taxon>
        <taxon>Viridiplantae</taxon>
        <taxon>Streptophyta</taxon>
        <taxon>Embryophyta</taxon>
        <taxon>Tracheophyta</taxon>
        <taxon>Spermatophyta</taxon>
        <taxon>Magnoliopsida</taxon>
        <taxon>Liliopsida</taxon>
        <taxon>Poales</taxon>
        <taxon>Poaceae</taxon>
        <taxon>BOP clade</taxon>
        <taxon>Pooideae</taxon>
        <taxon>Triticodae</taxon>
        <taxon>Triticeae</taxon>
        <taxon>Triticinae</taxon>
        <taxon>Triticum</taxon>
    </lineage>
</organism>
<name>A0A9R0YJ53_TRITD</name>
<evidence type="ECO:0000259" key="1">
    <source>
        <dbReference type="Pfam" id="PF13456"/>
    </source>
</evidence>
<gene>
    <name evidence="2" type="ORF">TRITD_6Bv1G053050</name>
</gene>
<evidence type="ECO:0000313" key="3">
    <source>
        <dbReference type="Proteomes" id="UP000324705"/>
    </source>
</evidence>
<dbReference type="Gramene" id="TRITD6Bv1G053050.1">
    <property type="protein sequence ID" value="TRITD6Bv1G053050.1"/>
    <property type="gene ID" value="TRITD6Bv1G053050"/>
</dbReference>
<dbReference type="Proteomes" id="UP000324705">
    <property type="component" value="Chromosome 6B"/>
</dbReference>
<reference evidence="2 3" key="1">
    <citation type="submission" date="2017-09" db="EMBL/GenBank/DDBJ databases">
        <authorList>
            <consortium name="International Durum Wheat Genome Sequencing Consortium (IDWGSC)"/>
            <person name="Milanesi L."/>
        </authorList>
    </citation>
    <scope>NUCLEOTIDE SEQUENCE [LARGE SCALE GENOMIC DNA]</scope>
    <source>
        <strain evidence="3">cv. Svevo</strain>
    </source>
</reference>
<dbReference type="Pfam" id="PF13456">
    <property type="entry name" value="RVT_3"/>
    <property type="match status" value="1"/>
</dbReference>
<feature type="domain" description="RNase H type-1" evidence="1">
    <location>
        <begin position="2"/>
        <end position="73"/>
    </location>
</feature>
<proteinExistence type="predicted"/>
<keyword evidence="3" id="KW-1185">Reference proteome</keyword>
<dbReference type="EMBL" id="LT934122">
    <property type="protein sequence ID" value="VAI55472.1"/>
    <property type="molecule type" value="Genomic_DNA"/>
</dbReference>
<protein>
    <recommendedName>
        <fullName evidence="1">RNase H type-1 domain-containing protein</fullName>
    </recommendedName>
</protein>
<dbReference type="GO" id="GO:0004523">
    <property type="term" value="F:RNA-DNA hybrid ribonuclease activity"/>
    <property type="evidence" value="ECO:0007669"/>
    <property type="project" value="InterPro"/>
</dbReference>
<dbReference type="InterPro" id="IPR002156">
    <property type="entry name" value="RNaseH_domain"/>
</dbReference>